<proteinExistence type="predicted"/>
<feature type="compositionally biased region" description="Low complexity" evidence="1">
    <location>
        <begin position="115"/>
        <end position="127"/>
    </location>
</feature>
<name>A0A0K9NZ89_ZOSMR</name>
<comment type="caution">
    <text evidence="3">The sequence shown here is derived from an EMBL/GenBank/DDBJ whole genome shotgun (WGS) entry which is preliminary data.</text>
</comment>
<dbReference type="Proteomes" id="UP000036987">
    <property type="component" value="Unassembled WGS sequence"/>
</dbReference>
<dbReference type="AlphaFoldDB" id="A0A0K9NZ89"/>
<feature type="domain" description="DUF7086" evidence="2">
    <location>
        <begin position="147"/>
        <end position="279"/>
    </location>
</feature>
<accession>A0A0K9NZ89</accession>
<evidence type="ECO:0000313" key="4">
    <source>
        <dbReference type="Proteomes" id="UP000036987"/>
    </source>
</evidence>
<dbReference type="PANTHER" id="PTHR34272:SF1">
    <property type="entry name" value="EXPRESSED PROTEIN"/>
    <property type="match status" value="1"/>
</dbReference>
<gene>
    <name evidence="3" type="ORF">ZOSMA_49G01120</name>
</gene>
<dbReference type="PANTHER" id="PTHR34272">
    <property type="entry name" value="EXPRESSED PROTEIN"/>
    <property type="match status" value="1"/>
</dbReference>
<dbReference type="InterPro" id="IPR055513">
    <property type="entry name" value="DUF7086"/>
</dbReference>
<reference evidence="4" key="1">
    <citation type="journal article" date="2016" name="Nature">
        <title>The genome of the seagrass Zostera marina reveals angiosperm adaptation to the sea.</title>
        <authorList>
            <person name="Olsen J.L."/>
            <person name="Rouze P."/>
            <person name="Verhelst B."/>
            <person name="Lin Y.-C."/>
            <person name="Bayer T."/>
            <person name="Collen J."/>
            <person name="Dattolo E."/>
            <person name="De Paoli E."/>
            <person name="Dittami S."/>
            <person name="Maumus F."/>
            <person name="Michel G."/>
            <person name="Kersting A."/>
            <person name="Lauritano C."/>
            <person name="Lohaus R."/>
            <person name="Toepel M."/>
            <person name="Tonon T."/>
            <person name="Vanneste K."/>
            <person name="Amirebrahimi M."/>
            <person name="Brakel J."/>
            <person name="Bostroem C."/>
            <person name="Chovatia M."/>
            <person name="Grimwood J."/>
            <person name="Jenkins J.W."/>
            <person name="Jueterbock A."/>
            <person name="Mraz A."/>
            <person name="Stam W.T."/>
            <person name="Tice H."/>
            <person name="Bornberg-Bauer E."/>
            <person name="Green P.J."/>
            <person name="Pearson G.A."/>
            <person name="Procaccini G."/>
            <person name="Duarte C.M."/>
            <person name="Schmutz J."/>
            <person name="Reusch T.B.H."/>
            <person name="Van de Peer Y."/>
        </authorList>
    </citation>
    <scope>NUCLEOTIDE SEQUENCE [LARGE SCALE GENOMIC DNA]</scope>
    <source>
        <strain evidence="4">cv. Finnish</strain>
    </source>
</reference>
<evidence type="ECO:0000313" key="3">
    <source>
        <dbReference type="EMBL" id="KMZ62043.1"/>
    </source>
</evidence>
<dbReference type="EMBL" id="LFYR01001429">
    <property type="protein sequence ID" value="KMZ62043.1"/>
    <property type="molecule type" value="Genomic_DNA"/>
</dbReference>
<dbReference type="Pfam" id="PF23324">
    <property type="entry name" value="DUF7086"/>
    <property type="match status" value="1"/>
</dbReference>
<sequence>MSENKRKIAVILLEEDEEDDDLSLSLSLFNPRRKYNKSAPSSSSFVSPVPTAAHSITDPFLYKNVAPPSTTLSLSLSPTPFHLPPPPAPTFSGLTHEFNINHMVVPPQRRRGRRNPSNNNPGPGKPLTIPPPFPWSGEIRATVVTVAELTRRQILSIEGQVQCKRCDVRVIINFQLNQSIGVVIRHVIEILAEGNNRAPQGWATPKFPPCPSCMHANCMKPIIAQKKRDINWLFMYLGETLGTCNLEQLKYFCKHNKMHRTGSKMHLLLYAYIGISKQLHPTGPFNVII</sequence>
<dbReference type="OrthoDB" id="1900495at2759"/>
<organism evidence="3 4">
    <name type="scientific">Zostera marina</name>
    <name type="common">Eelgrass</name>
    <dbReference type="NCBI Taxonomy" id="29655"/>
    <lineage>
        <taxon>Eukaryota</taxon>
        <taxon>Viridiplantae</taxon>
        <taxon>Streptophyta</taxon>
        <taxon>Embryophyta</taxon>
        <taxon>Tracheophyta</taxon>
        <taxon>Spermatophyta</taxon>
        <taxon>Magnoliopsida</taxon>
        <taxon>Liliopsida</taxon>
        <taxon>Zosteraceae</taxon>
        <taxon>Zostera</taxon>
    </lineage>
</organism>
<feature type="region of interest" description="Disordered" evidence="1">
    <location>
        <begin position="105"/>
        <end position="131"/>
    </location>
</feature>
<evidence type="ECO:0000259" key="2">
    <source>
        <dbReference type="Pfam" id="PF23324"/>
    </source>
</evidence>
<dbReference type="OMA" id="LPNCETC"/>
<protein>
    <submittedName>
        <fullName evidence="3">Hydroxyproline-rich glycoprotein family protein</fullName>
    </submittedName>
</protein>
<keyword evidence="4" id="KW-1185">Reference proteome</keyword>
<evidence type="ECO:0000256" key="1">
    <source>
        <dbReference type="SAM" id="MobiDB-lite"/>
    </source>
</evidence>
<dbReference type="STRING" id="29655.A0A0K9NZ89"/>